<feature type="binding site" evidence="7">
    <location>
        <position position="254"/>
    </location>
    <ligand>
        <name>Zn(2+)</name>
        <dbReference type="ChEBI" id="CHEBI:29105"/>
    </ligand>
</feature>
<feature type="binding site" evidence="7">
    <location>
        <position position="156"/>
    </location>
    <ligand>
        <name>N-formimidoyl-L-glutamate</name>
        <dbReference type="ChEBI" id="CHEBI:58928"/>
    </ligand>
</feature>
<keyword evidence="6 7" id="KW-0408">Iron</keyword>
<dbReference type="GO" id="GO:0050480">
    <property type="term" value="F:imidazolonepropionase activity"/>
    <property type="evidence" value="ECO:0007669"/>
    <property type="project" value="UniProtKB-UniRule"/>
</dbReference>
<dbReference type="Gene3D" id="3.20.20.140">
    <property type="entry name" value="Metal-dependent hydrolases"/>
    <property type="match status" value="1"/>
</dbReference>
<feature type="binding site" evidence="7">
    <location>
        <position position="86"/>
    </location>
    <ligand>
        <name>Fe(3+)</name>
        <dbReference type="ChEBI" id="CHEBI:29034"/>
    </ligand>
</feature>
<dbReference type="RefSeq" id="WP_153233426.1">
    <property type="nucleotide sequence ID" value="NZ_WINI01000001.1"/>
</dbReference>
<comment type="pathway">
    <text evidence="7">Amino-acid degradation; L-histidine degradation into L-glutamate; N-formimidoyl-L-glutamate from L-histidine: step 3/3.</text>
</comment>
<dbReference type="NCBIfam" id="TIGR01224">
    <property type="entry name" value="hutI"/>
    <property type="match status" value="1"/>
</dbReference>
<dbReference type="EMBL" id="WINI01000001">
    <property type="protein sequence ID" value="MQQ99893.1"/>
    <property type="molecule type" value="Genomic_DNA"/>
</dbReference>
<dbReference type="GO" id="GO:0019556">
    <property type="term" value="P:L-histidine catabolic process to glutamate and formamide"/>
    <property type="evidence" value="ECO:0007669"/>
    <property type="project" value="UniProtKB-UniRule"/>
</dbReference>
<dbReference type="OrthoDB" id="9807210at2"/>
<dbReference type="InterPro" id="IPR032466">
    <property type="entry name" value="Metal_Hydrolase"/>
</dbReference>
<dbReference type="GO" id="GO:0008270">
    <property type="term" value="F:zinc ion binding"/>
    <property type="evidence" value="ECO:0007669"/>
    <property type="project" value="UniProtKB-UniRule"/>
</dbReference>
<keyword evidence="3 7" id="KW-0378">Hydrolase</keyword>
<accession>A0A843YQ61</accession>
<reference evidence="9 10" key="1">
    <citation type="submission" date="2019-10" db="EMBL/GenBank/DDBJ databases">
        <title>Glaciimonas soli sp. nov., a psychrophilic bacterium isolated from the forest soil of a high elevation mountain in Taiwan.</title>
        <authorList>
            <person name="Wang L.-T."/>
            <person name="Shieh W.Y."/>
        </authorList>
    </citation>
    <scope>NUCLEOTIDE SEQUENCE [LARGE SCALE GENOMIC DNA]</scope>
    <source>
        <strain evidence="9 10">GS1</strain>
    </source>
</reference>
<feature type="binding site" evidence="7">
    <location>
        <position position="331"/>
    </location>
    <ligand>
        <name>N-formimidoyl-L-glutamate</name>
        <dbReference type="ChEBI" id="CHEBI:58928"/>
    </ligand>
</feature>
<feature type="binding site" evidence="7">
    <location>
        <position position="333"/>
    </location>
    <ligand>
        <name>N-formimidoyl-L-glutamate</name>
        <dbReference type="ChEBI" id="CHEBI:58928"/>
    </ligand>
</feature>
<keyword evidence="7" id="KW-0963">Cytoplasm</keyword>
<keyword evidence="5 7" id="KW-0862">Zinc</keyword>
<dbReference type="Gene3D" id="2.30.40.10">
    <property type="entry name" value="Urease, subunit C, domain 1"/>
    <property type="match status" value="1"/>
</dbReference>
<dbReference type="InterPro" id="IPR005920">
    <property type="entry name" value="HutI"/>
</dbReference>
<comment type="subcellular location">
    <subcellularLocation>
        <location evidence="7">Cytoplasm</location>
    </subcellularLocation>
</comment>
<dbReference type="HAMAP" id="MF_00372">
    <property type="entry name" value="HutI"/>
    <property type="match status" value="1"/>
</dbReference>
<feature type="binding site" evidence="7">
    <location>
        <position position="329"/>
    </location>
    <ligand>
        <name>Zn(2+)</name>
        <dbReference type="ChEBI" id="CHEBI:29105"/>
    </ligand>
</feature>
<dbReference type="AlphaFoldDB" id="A0A843YQ61"/>
<dbReference type="Proteomes" id="UP000451565">
    <property type="component" value="Unassembled WGS sequence"/>
</dbReference>
<comment type="cofactor">
    <cofactor evidence="7">
        <name>Zn(2+)</name>
        <dbReference type="ChEBI" id="CHEBI:29105"/>
    </cofactor>
    <cofactor evidence="7">
        <name>Fe(3+)</name>
        <dbReference type="ChEBI" id="CHEBI:29034"/>
    </cofactor>
    <text evidence="7">Binds 1 zinc or iron ion per subunit.</text>
</comment>
<evidence type="ECO:0000313" key="9">
    <source>
        <dbReference type="EMBL" id="MQQ99893.1"/>
    </source>
</evidence>
<feature type="domain" description="Amidohydrolase-related" evidence="8">
    <location>
        <begin position="275"/>
        <end position="415"/>
    </location>
</feature>
<organism evidence="9 10">
    <name type="scientific">Glaciimonas soli</name>
    <dbReference type="NCBI Taxonomy" id="2590999"/>
    <lineage>
        <taxon>Bacteria</taxon>
        <taxon>Pseudomonadati</taxon>
        <taxon>Pseudomonadota</taxon>
        <taxon>Betaproteobacteria</taxon>
        <taxon>Burkholderiales</taxon>
        <taxon>Oxalobacteraceae</taxon>
        <taxon>Glaciimonas</taxon>
    </lineage>
</organism>
<evidence type="ECO:0000256" key="4">
    <source>
        <dbReference type="ARBA" id="ARBA00022808"/>
    </source>
</evidence>
<evidence type="ECO:0000313" key="10">
    <source>
        <dbReference type="Proteomes" id="UP000451565"/>
    </source>
</evidence>
<evidence type="ECO:0000259" key="8">
    <source>
        <dbReference type="Pfam" id="PF01979"/>
    </source>
</evidence>
<dbReference type="EC" id="3.5.2.7" evidence="1 7"/>
<feature type="binding site" evidence="7">
    <location>
        <position position="329"/>
    </location>
    <ligand>
        <name>Fe(3+)</name>
        <dbReference type="ChEBI" id="CHEBI:29034"/>
    </ligand>
</feature>
<evidence type="ECO:0000256" key="5">
    <source>
        <dbReference type="ARBA" id="ARBA00022833"/>
    </source>
</evidence>
<dbReference type="GO" id="GO:0005737">
    <property type="term" value="C:cytoplasm"/>
    <property type="evidence" value="ECO:0007669"/>
    <property type="project" value="UniProtKB-SubCell"/>
</dbReference>
<dbReference type="PANTHER" id="PTHR42752">
    <property type="entry name" value="IMIDAZOLONEPROPIONASE"/>
    <property type="match status" value="1"/>
</dbReference>
<dbReference type="PANTHER" id="PTHR42752:SF1">
    <property type="entry name" value="IMIDAZOLONEPROPIONASE-RELATED"/>
    <property type="match status" value="1"/>
</dbReference>
<keyword evidence="10" id="KW-1185">Reference proteome</keyword>
<dbReference type="FunFam" id="3.20.20.140:FF:000007">
    <property type="entry name" value="Imidazolonepropionase"/>
    <property type="match status" value="1"/>
</dbReference>
<dbReference type="UniPathway" id="UPA00379">
    <property type="reaction ID" value="UER00551"/>
</dbReference>
<keyword evidence="2 7" id="KW-0479">Metal-binding</keyword>
<comment type="similarity">
    <text evidence="7">Belongs to the metallo-dependent hydrolases superfamily. HutI family.</text>
</comment>
<feature type="binding site" evidence="7">
    <location>
        <position position="254"/>
    </location>
    <ligand>
        <name>Fe(3+)</name>
        <dbReference type="ChEBI" id="CHEBI:29034"/>
    </ligand>
</feature>
<comment type="catalytic activity">
    <reaction evidence="7">
        <text>4-imidazolone-5-propanoate + H2O = N-formimidoyl-L-glutamate</text>
        <dbReference type="Rhea" id="RHEA:23660"/>
        <dbReference type="ChEBI" id="CHEBI:15377"/>
        <dbReference type="ChEBI" id="CHEBI:58928"/>
        <dbReference type="ChEBI" id="CHEBI:77893"/>
        <dbReference type="EC" id="3.5.2.7"/>
    </reaction>
</comment>
<comment type="function">
    <text evidence="7">Catalyzes the hydrolytic cleavage of the carbon-nitrogen bond in imidazolone-5-propanoate to yield N-formimidoyl-L-glutamate. It is the third step in the universal histidine degradation pathway.</text>
</comment>
<gene>
    <name evidence="7" type="primary">hutI</name>
    <name evidence="9" type="ORF">GEV47_04240</name>
</gene>
<dbReference type="Pfam" id="PF01979">
    <property type="entry name" value="Amidohydro_1"/>
    <property type="match status" value="1"/>
</dbReference>
<feature type="binding site" evidence="7">
    <location>
        <position position="86"/>
    </location>
    <ligand>
        <name>Zn(2+)</name>
        <dbReference type="ChEBI" id="CHEBI:29105"/>
    </ligand>
</feature>
<dbReference type="GO" id="GO:0005506">
    <property type="term" value="F:iron ion binding"/>
    <property type="evidence" value="ECO:0007669"/>
    <property type="project" value="UniProtKB-UniRule"/>
</dbReference>
<name>A0A843YQ61_9BURK</name>
<feature type="binding site" evidence="7">
    <location>
        <position position="334"/>
    </location>
    <ligand>
        <name>4-imidazolone-5-propanoate</name>
        <dbReference type="ChEBI" id="CHEBI:77893"/>
    </ligand>
</feature>
<dbReference type="GO" id="GO:0019557">
    <property type="term" value="P:L-histidine catabolic process to glutamate and formate"/>
    <property type="evidence" value="ECO:0007669"/>
    <property type="project" value="UniProtKB-UniPathway"/>
</dbReference>
<evidence type="ECO:0000256" key="1">
    <source>
        <dbReference type="ARBA" id="ARBA00012864"/>
    </source>
</evidence>
<feature type="binding site" evidence="7">
    <location>
        <position position="93"/>
    </location>
    <ligand>
        <name>4-imidazolone-5-propanoate</name>
        <dbReference type="ChEBI" id="CHEBI:77893"/>
    </ligand>
</feature>
<feature type="binding site" evidence="7">
    <location>
        <position position="84"/>
    </location>
    <ligand>
        <name>Fe(3+)</name>
        <dbReference type="ChEBI" id="CHEBI:29034"/>
    </ligand>
</feature>
<protein>
    <recommendedName>
        <fullName evidence="1 7">Imidazolonepropionase</fullName>
        <ecNumber evidence="1 7">3.5.2.7</ecNumber>
    </recommendedName>
    <alternativeName>
        <fullName evidence="7">Imidazolone-5-propionate hydrolase</fullName>
    </alternativeName>
</protein>
<feature type="binding site" evidence="7">
    <location>
        <position position="84"/>
    </location>
    <ligand>
        <name>Zn(2+)</name>
        <dbReference type="ChEBI" id="CHEBI:29105"/>
    </ligand>
</feature>
<comment type="caution">
    <text evidence="9">The sequence shown here is derived from an EMBL/GenBank/DDBJ whole genome shotgun (WGS) entry which is preliminary data.</text>
</comment>
<evidence type="ECO:0000256" key="2">
    <source>
        <dbReference type="ARBA" id="ARBA00022723"/>
    </source>
</evidence>
<dbReference type="InterPro" id="IPR006680">
    <property type="entry name" value="Amidohydro-rel"/>
</dbReference>
<evidence type="ECO:0000256" key="7">
    <source>
        <dbReference type="HAMAP-Rule" id="MF_00372"/>
    </source>
</evidence>
<feature type="binding site" evidence="7">
    <location>
        <position position="257"/>
    </location>
    <ligand>
        <name>4-imidazolone-5-propanoate</name>
        <dbReference type="ChEBI" id="CHEBI:77893"/>
    </ligand>
</feature>
<dbReference type="SUPFAM" id="SSF51338">
    <property type="entry name" value="Composite domain of metallo-dependent hydrolases"/>
    <property type="match status" value="1"/>
</dbReference>
<sequence>MQTAKLKQKTQFTDGICDGIWFNARIAPAGNPLQTISNATIVVRDGVIAWMGSQPEMPAEFANLDIPRHDVAGKWITPGLIDCHTHLVYGGTRADEFALRLAGASYEEIARQGGGIVSTVRATRTADEEMLFQQAARRLQPLLAEGVMTIEIKSGYGLDLETERKMLRVARRLGEHYPVEVVTTFLGAHALPPEYTGRADDYINLVCDVMLPTLHSEGLVDAVDVFCENIGFSLAQSERVFATASQLGLPVKMHADQLSNLGGSQLAARYQALSVDHLEHLSEADIIALKQSGTCAVLLPGAYYFIRETRLPPIALLRQYEIPMAIATDHNPGTSPTTSLLLMLNMACTLFKLTAAEALMGVTGHAARALGKADTHGLLAVGRAADFVMWDVDSLAELAYWSGFNPCSAVVRGGVVQ</sequence>
<dbReference type="InterPro" id="IPR011059">
    <property type="entry name" value="Metal-dep_hydrolase_composite"/>
</dbReference>
<feature type="binding site" evidence="7">
    <location>
        <position position="156"/>
    </location>
    <ligand>
        <name>4-imidazolone-5-propanoate</name>
        <dbReference type="ChEBI" id="CHEBI:77893"/>
    </ligand>
</feature>
<keyword evidence="4 7" id="KW-0369">Histidine metabolism</keyword>
<proteinExistence type="inferred from homology"/>
<dbReference type="CDD" id="cd01296">
    <property type="entry name" value="Imidazolone-5PH"/>
    <property type="match status" value="1"/>
</dbReference>
<evidence type="ECO:0000256" key="6">
    <source>
        <dbReference type="ARBA" id="ARBA00023004"/>
    </source>
</evidence>
<dbReference type="SUPFAM" id="SSF51556">
    <property type="entry name" value="Metallo-dependent hydrolases"/>
    <property type="match status" value="1"/>
</dbReference>
<evidence type="ECO:0000256" key="3">
    <source>
        <dbReference type="ARBA" id="ARBA00022801"/>
    </source>
</evidence>
<feature type="binding site" evidence="7">
    <location>
        <position position="189"/>
    </location>
    <ligand>
        <name>4-imidazolone-5-propanoate</name>
        <dbReference type="ChEBI" id="CHEBI:77893"/>
    </ligand>
</feature>